<dbReference type="Pfam" id="PF00582">
    <property type="entry name" value="Usp"/>
    <property type="match status" value="2"/>
</dbReference>
<dbReference type="PANTHER" id="PTHR46268">
    <property type="entry name" value="STRESS RESPONSE PROTEIN NHAX"/>
    <property type="match status" value="1"/>
</dbReference>
<feature type="domain" description="UspA" evidence="2">
    <location>
        <begin position="150"/>
        <end position="286"/>
    </location>
</feature>
<evidence type="ECO:0000313" key="4">
    <source>
        <dbReference type="Proteomes" id="UP000198415"/>
    </source>
</evidence>
<dbReference type="InterPro" id="IPR006015">
    <property type="entry name" value="Universal_stress_UspA"/>
</dbReference>
<name>A0A239F990_9ACTN</name>
<feature type="domain" description="UspA" evidence="2">
    <location>
        <begin position="4"/>
        <end position="140"/>
    </location>
</feature>
<dbReference type="PRINTS" id="PR01438">
    <property type="entry name" value="UNVRSLSTRESS"/>
</dbReference>
<dbReference type="AlphaFoldDB" id="A0A239F990"/>
<dbReference type="Proteomes" id="UP000198415">
    <property type="component" value="Unassembled WGS sequence"/>
</dbReference>
<evidence type="ECO:0000313" key="3">
    <source>
        <dbReference type="EMBL" id="SNS53311.1"/>
    </source>
</evidence>
<dbReference type="EMBL" id="FZNR01000017">
    <property type="protein sequence ID" value="SNS53311.1"/>
    <property type="molecule type" value="Genomic_DNA"/>
</dbReference>
<dbReference type="InterPro" id="IPR014729">
    <property type="entry name" value="Rossmann-like_a/b/a_fold"/>
</dbReference>
<dbReference type="SUPFAM" id="SSF52402">
    <property type="entry name" value="Adenine nucleotide alpha hydrolases-like"/>
    <property type="match status" value="2"/>
</dbReference>
<keyword evidence="4" id="KW-1185">Reference proteome</keyword>
<protein>
    <submittedName>
        <fullName evidence="3">Nucleotide-binding universal stress protein, UspA family</fullName>
    </submittedName>
</protein>
<dbReference type="Gene3D" id="3.40.50.620">
    <property type="entry name" value="HUPs"/>
    <property type="match status" value="2"/>
</dbReference>
<proteinExistence type="inferred from homology"/>
<organism evidence="3 4">
    <name type="scientific">Actinoplanes regularis</name>
    <dbReference type="NCBI Taxonomy" id="52697"/>
    <lineage>
        <taxon>Bacteria</taxon>
        <taxon>Bacillati</taxon>
        <taxon>Actinomycetota</taxon>
        <taxon>Actinomycetes</taxon>
        <taxon>Micromonosporales</taxon>
        <taxon>Micromonosporaceae</taxon>
        <taxon>Actinoplanes</taxon>
    </lineage>
</organism>
<dbReference type="PANTHER" id="PTHR46268:SF6">
    <property type="entry name" value="UNIVERSAL STRESS PROTEIN UP12"/>
    <property type="match status" value="1"/>
</dbReference>
<dbReference type="InterPro" id="IPR006016">
    <property type="entry name" value="UspA"/>
</dbReference>
<evidence type="ECO:0000256" key="1">
    <source>
        <dbReference type="ARBA" id="ARBA00008791"/>
    </source>
</evidence>
<sequence length="295" mass="31680">MRTQTVVVAVDGIDASGSAIRWAAAEAQRREQPLRVLNVLDWEWQAARFGYTGEQFETERRHAEGLTADAARQVREIAPGLEVETELLVGDPAAQLIIASENADLMVLGHRGHGGFAGLRLGSVSQRVATHAHCPVAVIREGTEDPRLPVAAGVDDSAAADGVLEAAFTAAHQRGADLVLIRCYLPPYPHFRGGIPLTDPHTPQQDDIERARLAALVEPWQAKFPDVRVEQLVSHDSASAMLVGLSHGAQLVLVGSRGHGVIVGTLLGSTGLQLLHHTECPVLIVRPEGRLAKQR</sequence>
<dbReference type="OrthoDB" id="3402850at2"/>
<accession>A0A239F990</accession>
<dbReference type="RefSeq" id="WP_089297225.1">
    <property type="nucleotide sequence ID" value="NZ_BOMU01000140.1"/>
</dbReference>
<evidence type="ECO:0000259" key="2">
    <source>
        <dbReference type="Pfam" id="PF00582"/>
    </source>
</evidence>
<reference evidence="3 4" key="1">
    <citation type="submission" date="2017-06" db="EMBL/GenBank/DDBJ databases">
        <authorList>
            <person name="Kim H.J."/>
            <person name="Triplett B.A."/>
        </authorList>
    </citation>
    <scope>NUCLEOTIDE SEQUENCE [LARGE SCALE GENOMIC DNA]</scope>
    <source>
        <strain evidence="3 4">DSM 43151</strain>
    </source>
</reference>
<comment type="similarity">
    <text evidence="1">Belongs to the universal stress protein A family.</text>
</comment>
<gene>
    <name evidence="3" type="ORF">SAMN06264365_117146</name>
</gene>